<dbReference type="SUPFAM" id="SSF56219">
    <property type="entry name" value="DNase I-like"/>
    <property type="match status" value="1"/>
</dbReference>
<keyword evidence="1" id="KW-0548">Nucleotidyltransferase</keyword>
<reference evidence="2" key="1">
    <citation type="journal article" date="2019" name="Plant Biotechnol. J.">
        <title>Genome sequencing of the Australian wild diploid species Gossypium australe highlights disease resistance and delayed gland morphogenesis.</title>
        <authorList>
            <person name="Cai Y."/>
            <person name="Cai X."/>
            <person name="Wang Q."/>
            <person name="Wang P."/>
            <person name="Zhang Y."/>
            <person name="Cai C."/>
            <person name="Xu Y."/>
            <person name="Wang K."/>
            <person name="Zhou Z."/>
            <person name="Wang C."/>
            <person name="Geng S."/>
            <person name="Li B."/>
            <person name="Dong Q."/>
            <person name="Hou Y."/>
            <person name="Wang H."/>
            <person name="Ai P."/>
            <person name="Liu Z."/>
            <person name="Yi F."/>
            <person name="Sun M."/>
            <person name="An G."/>
            <person name="Cheng J."/>
            <person name="Zhang Y."/>
            <person name="Shi Q."/>
            <person name="Xie Y."/>
            <person name="Shi X."/>
            <person name="Chang Y."/>
            <person name="Huang F."/>
            <person name="Chen Y."/>
            <person name="Hong S."/>
            <person name="Mi L."/>
            <person name="Sun Q."/>
            <person name="Zhang L."/>
            <person name="Zhou B."/>
            <person name="Peng R."/>
            <person name="Zhang X."/>
            <person name="Liu F."/>
        </authorList>
    </citation>
    <scope>NUCLEOTIDE SEQUENCE [LARGE SCALE GENOMIC DNA]</scope>
    <source>
        <strain evidence="2">cv. PA1801</strain>
    </source>
</reference>
<dbReference type="AlphaFoldDB" id="A0A5B6VIP7"/>
<keyword evidence="1" id="KW-0808">Transferase</keyword>
<dbReference type="EMBL" id="SMMG02000006">
    <property type="protein sequence ID" value="KAA3468943.1"/>
    <property type="molecule type" value="Genomic_DNA"/>
</dbReference>
<proteinExistence type="predicted"/>
<dbReference type="Gene3D" id="3.60.10.10">
    <property type="entry name" value="Endonuclease/exonuclease/phosphatase"/>
    <property type="match status" value="1"/>
</dbReference>
<dbReference type="OrthoDB" id="1001388at2759"/>
<gene>
    <name evidence="1" type="ORF">EPI10_014780</name>
</gene>
<sequence length="246" mass="29255">METKLNKSRMERVRRKCGFICGVEVEAEGSRGGLCLAWKEDIKVTLRSFSKWHIDVIIKEDDIEGEWRFTGIYGSPYLKDKNIVWNLLKRLAREDRYPWLVEGDFNEILYSFEKSGGVQRDMKLMEAFREVLDDCQLLDIGYSSVWFTWERGIVQHLPYSYSDHCPLLLNTKKSVAFTGNKRFHFEAWWTMEDSFEEVLKESWESTNGTLMEKLERLQFCLKEWARVKEKEKVGLKKELTNKLEFF</sequence>
<keyword evidence="1" id="KW-0695">RNA-directed DNA polymerase</keyword>
<evidence type="ECO:0000313" key="2">
    <source>
        <dbReference type="Proteomes" id="UP000325315"/>
    </source>
</evidence>
<dbReference type="Proteomes" id="UP000325315">
    <property type="component" value="Unassembled WGS sequence"/>
</dbReference>
<dbReference type="PANTHER" id="PTHR33710">
    <property type="entry name" value="BNAC02G09200D PROTEIN"/>
    <property type="match status" value="1"/>
</dbReference>
<dbReference type="GO" id="GO:0003964">
    <property type="term" value="F:RNA-directed DNA polymerase activity"/>
    <property type="evidence" value="ECO:0007669"/>
    <property type="project" value="UniProtKB-KW"/>
</dbReference>
<dbReference type="PANTHER" id="PTHR33710:SF62">
    <property type="entry name" value="DUF4283 DOMAIN PROTEIN"/>
    <property type="match status" value="1"/>
</dbReference>
<comment type="caution">
    <text evidence="1">The sequence shown here is derived from an EMBL/GenBank/DDBJ whole genome shotgun (WGS) entry which is preliminary data.</text>
</comment>
<protein>
    <submittedName>
        <fullName evidence="1">Reverse transcriptase</fullName>
    </submittedName>
</protein>
<evidence type="ECO:0000313" key="1">
    <source>
        <dbReference type="EMBL" id="KAA3468943.1"/>
    </source>
</evidence>
<name>A0A5B6VIP7_9ROSI</name>
<organism evidence="1 2">
    <name type="scientific">Gossypium australe</name>
    <dbReference type="NCBI Taxonomy" id="47621"/>
    <lineage>
        <taxon>Eukaryota</taxon>
        <taxon>Viridiplantae</taxon>
        <taxon>Streptophyta</taxon>
        <taxon>Embryophyta</taxon>
        <taxon>Tracheophyta</taxon>
        <taxon>Spermatophyta</taxon>
        <taxon>Magnoliopsida</taxon>
        <taxon>eudicotyledons</taxon>
        <taxon>Gunneridae</taxon>
        <taxon>Pentapetalae</taxon>
        <taxon>rosids</taxon>
        <taxon>malvids</taxon>
        <taxon>Malvales</taxon>
        <taxon>Malvaceae</taxon>
        <taxon>Malvoideae</taxon>
        <taxon>Gossypium</taxon>
    </lineage>
</organism>
<keyword evidence="2" id="KW-1185">Reference proteome</keyword>
<accession>A0A5B6VIP7</accession>
<dbReference type="InterPro" id="IPR036691">
    <property type="entry name" value="Endo/exonu/phosph_ase_sf"/>
</dbReference>